<gene>
    <name evidence="9" type="ORF">WI372_02270</name>
</gene>
<dbReference type="InterPro" id="IPR009057">
    <property type="entry name" value="Homeodomain-like_sf"/>
</dbReference>
<dbReference type="PRINTS" id="PR01590">
    <property type="entry name" value="HTHFIS"/>
</dbReference>
<feature type="modified residue" description="4-aspartylphosphate" evidence="6">
    <location>
        <position position="52"/>
    </location>
</feature>
<dbReference type="InterPro" id="IPR025943">
    <property type="entry name" value="Sigma_54_int_dom_ATP-bd_2"/>
</dbReference>
<evidence type="ECO:0000256" key="5">
    <source>
        <dbReference type="ARBA" id="ARBA00023163"/>
    </source>
</evidence>
<evidence type="ECO:0000259" key="8">
    <source>
        <dbReference type="PROSITE" id="PS50110"/>
    </source>
</evidence>
<evidence type="ECO:0000256" key="6">
    <source>
        <dbReference type="PROSITE-ProRule" id="PRU00169"/>
    </source>
</evidence>
<dbReference type="Gene3D" id="3.40.50.300">
    <property type="entry name" value="P-loop containing nucleotide triphosphate hydrolases"/>
    <property type="match status" value="1"/>
</dbReference>
<reference evidence="9 10" key="1">
    <citation type="submission" date="2024-02" db="EMBL/GenBank/DDBJ databases">
        <title>A novel Gemmatimonadota bacterium.</title>
        <authorList>
            <person name="Du Z.-J."/>
            <person name="Ye Y.-Q."/>
        </authorList>
    </citation>
    <scope>NUCLEOTIDE SEQUENCE [LARGE SCALE GENOMIC DNA]</scope>
    <source>
        <strain evidence="9 10">DH-20</strain>
    </source>
</reference>
<dbReference type="InterPro" id="IPR025944">
    <property type="entry name" value="Sigma_54_int_dom_CS"/>
</dbReference>
<dbReference type="SUPFAM" id="SSF46689">
    <property type="entry name" value="Homeodomain-like"/>
    <property type="match status" value="1"/>
</dbReference>
<dbReference type="InterPro" id="IPR058031">
    <property type="entry name" value="AAA_lid_NorR"/>
</dbReference>
<dbReference type="InterPro" id="IPR002197">
    <property type="entry name" value="HTH_Fis"/>
</dbReference>
<dbReference type="Gene3D" id="1.10.8.60">
    <property type="match status" value="1"/>
</dbReference>
<feature type="domain" description="Sigma-54 factor interaction" evidence="7">
    <location>
        <begin position="139"/>
        <end position="368"/>
    </location>
</feature>
<evidence type="ECO:0000256" key="3">
    <source>
        <dbReference type="ARBA" id="ARBA00023015"/>
    </source>
</evidence>
<dbReference type="SUPFAM" id="SSF52172">
    <property type="entry name" value="CheY-like"/>
    <property type="match status" value="1"/>
</dbReference>
<dbReference type="Proteomes" id="UP001484239">
    <property type="component" value="Unassembled WGS sequence"/>
</dbReference>
<dbReference type="InterPro" id="IPR002078">
    <property type="entry name" value="Sigma_54_int"/>
</dbReference>
<keyword evidence="1" id="KW-0547">Nucleotide-binding</keyword>
<keyword evidence="4" id="KW-0238">DNA-binding</keyword>
<feature type="domain" description="Response regulatory" evidence="8">
    <location>
        <begin position="2"/>
        <end position="117"/>
    </location>
</feature>
<dbReference type="Pfam" id="PF00158">
    <property type="entry name" value="Sigma54_activat"/>
    <property type="match status" value="1"/>
</dbReference>
<dbReference type="SMART" id="SM00448">
    <property type="entry name" value="REC"/>
    <property type="match status" value="1"/>
</dbReference>
<proteinExistence type="predicted"/>
<dbReference type="EMBL" id="JBBHLI010000001">
    <property type="protein sequence ID" value="MEK9499806.1"/>
    <property type="molecule type" value="Genomic_DNA"/>
</dbReference>
<evidence type="ECO:0000313" key="9">
    <source>
        <dbReference type="EMBL" id="MEK9499806.1"/>
    </source>
</evidence>
<evidence type="ECO:0000259" key="7">
    <source>
        <dbReference type="PROSITE" id="PS50045"/>
    </source>
</evidence>
<dbReference type="Pfam" id="PF02954">
    <property type="entry name" value="HTH_8"/>
    <property type="match status" value="1"/>
</dbReference>
<dbReference type="Gene3D" id="1.10.10.60">
    <property type="entry name" value="Homeodomain-like"/>
    <property type="match status" value="1"/>
</dbReference>
<dbReference type="InterPro" id="IPR001789">
    <property type="entry name" value="Sig_transdc_resp-reg_receiver"/>
</dbReference>
<comment type="caution">
    <text evidence="9">The sequence shown here is derived from an EMBL/GenBank/DDBJ whole genome shotgun (WGS) entry which is preliminary data.</text>
</comment>
<keyword evidence="5" id="KW-0804">Transcription</keyword>
<name>A0ABU9E5J8_9BACT</name>
<dbReference type="Gene3D" id="3.40.50.2300">
    <property type="match status" value="1"/>
</dbReference>
<dbReference type="PROSITE" id="PS00676">
    <property type="entry name" value="SIGMA54_INTERACT_2"/>
    <property type="match status" value="1"/>
</dbReference>
<dbReference type="PROSITE" id="PS50110">
    <property type="entry name" value="RESPONSE_REGULATORY"/>
    <property type="match status" value="1"/>
</dbReference>
<evidence type="ECO:0000256" key="1">
    <source>
        <dbReference type="ARBA" id="ARBA00022741"/>
    </source>
</evidence>
<evidence type="ECO:0000256" key="4">
    <source>
        <dbReference type="ARBA" id="ARBA00023125"/>
    </source>
</evidence>
<dbReference type="PROSITE" id="PS00688">
    <property type="entry name" value="SIGMA54_INTERACT_3"/>
    <property type="match status" value="1"/>
</dbReference>
<dbReference type="InterPro" id="IPR027417">
    <property type="entry name" value="P-loop_NTPase"/>
</dbReference>
<sequence>MDILIVDDEGNIRRSLRALLEAEGHHVGEAGSAEDAFEALATPPTPDVVLLDLALPGASGLQALPRIQEAAPAAAVVMMSGQASLSDAVEATRLGAFHFIEKPLSPEAILLTVRGAGEVARARDLTRALRAELGPEVELVGRSPAMEAVQDRIRKVAPTSARVLITGESGTGKELAAAAIHGLSDRRKKPFIRVNSAAIPRDLVESEMFGHEKGAFTGATERRRGRFELADGGTLFLDEVADLGQEAQAKLLRVLEAGVVERVGGQRGIPVDVRVVAATNRDLREEVAEGRFREDLFFRLEVVPLRMPPLRERAGDVPLLVNHAIQRLQARHGLPPVRFGPDALETLRTYRWPGNVRELLNVVERLTILHAGEQVGAADVQRVLSGGRATPSFAFDPDDPRDLRERLDAFERTLIEGALAHAGDNVAEAARTLRTDRANLYRRMRRLGLRDADT</sequence>
<dbReference type="PANTHER" id="PTHR32071">
    <property type="entry name" value="TRANSCRIPTIONAL REGULATORY PROTEIN"/>
    <property type="match status" value="1"/>
</dbReference>
<dbReference type="SUPFAM" id="SSF52540">
    <property type="entry name" value="P-loop containing nucleoside triphosphate hydrolases"/>
    <property type="match status" value="1"/>
</dbReference>
<dbReference type="InterPro" id="IPR003593">
    <property type="entry name" value="AAA+_ATPase"/>
</dbReference>
<dbReference type="CDD" id="cd00009">
    <property type="entry name" value="AAA"/>
    <property type="match status" value="1"/>
</dbReference>
<dbReference type="RefSeq" id="WP_405278127.1">
    <property type="nucleotide sequence ID" value="NZ_JBBHLI010000001.1"/>
</dbReference>
<dbReference type="SMART" id="SM00382">
    <property type="entry name" value="AAA"/>
    <property type="match status" value="1"/>
</dbReference>
<dbReference type="PROSITE" id="PS50045">
    <property type="entry name" value="SIGMA54_INTERACT_4"/>
    <property type="match status" value="1"/>
</dbReference>
<keyword evidence="2" id="KW-0067">ATP-binding</keyword>
<protein>
    <submittedName>
        <fullName evidence="9">Sigma-54 dependent transcriptional regulator</fullName>
    </submittedName>
</protein>
<keyword evidence="6" id="KW-0597">Phosphoprotein</keyword>
<accession>A0ABU9E5J8</accession>
<evidence type="ECO:0000313" key="10">
    <source>
        <dbReference type="Proteomes" id="UP001484239"/>
    </source>
</evidence>
<keyword evidence="3" id="KW-0805">Transcription regulation</keyword>
<organism evidence="9 10">
    <name type="scientific">Gaopeijia maritima</name>
    <dbReference type="NCBI Taxonomy" id="3119007"/>
    <lineage>
        <taxon>Bacteria</taxon>
        <taxon>Pseudomonadati</taxon>
        <taxon>Gemmatimonadota</taxon>
        <taxon>Longimicrobiia</taxon>
        <taxon>Gaopeijiales</taxon>
        <taxon>Gaopeijiaceae</taxon>
        <taxon>Gaopeijia</taxon>
    </lineage>
</organism>
<dbReference type="InterPro" id="IPR011006">
    <property type="entry name" value="CheY-like_superfamily"/>
</dbReference>
<dbReference type="Pfam" id="PF00072">
    <property type="entry name" value="Response_reg"/>
    <property type="match status" value="1"/>
</dbReference>
<dbReference type="PANTHER" id="PTHR32071:SF117">
    <property type="entry name" value="PTS-DEPENDENT DIHYDROXYACETONE KINASE OPERON REGULATORY PROTEIN-RELATED"/>
    <property type="match status" value="1"/>
</dbReference>
<dbReference type="Pfam" id="PF25601">
    <property type="entry name" value="AAA_lid_14"/>
    <property type="match status" value="1"/>
</dbReference>
<evidence type="ECO:0000256" key="2">
    <source>
        <dbReference type="ARBA" id="ARBA00022840"/>
    </source>
</evidence>
<keyword evidence="10" id="KW-1185">Reference proteome</keyword>